<proteinExistence type="predicted"/>
<feature type="compositionally biased region" description="Low complexity" evidence="1">
    <location>
        <begin position="213"/>
        <end position="228"/>
    </location>
</feature>
<gene>
    <name evidence="2" type="ORF">B0H16DRAFT_1562601</name>
</gene>
<sequence length="552" mass="58864">MSCLPRRILSVDRVLDKLFRLIYAIPSFSHPPFMMLASGLSSSRSPPRRHSLTPFPESSLSSAHESESVRPGASTDPPVPVLHRRHSLVLTRKPLRSSPLAGPALSSEEEEAVAIRRIRRSSTPNLPSLVRSDPPPPIPPLPTSSASKRLSKRASFIELVKRPLGQKHKPPPLPLVPSPYTTSPTSPGSAGSSFAHTPPSPPPPSPRRRSHARSPSSMTASMSSPDVSTVSIPPNFPRALTAPSSSRRTSTIPLPSPNIRDPSDTVYGVTAFRSGLLSDENWLAAMDYDTIPRFSRLSLATSNVVLPISARDARRKSYARSSLTQTDTASSKAPSLLRSRSRSISSEGPTTPSDSSVFDGDSVISTEDDDAPPHRSGVDFERPSPRDIDSVASTENTDGVVHSLKMTLAAAARSTWSLSLRRPRSSPHTPAPAESTGIGFVSMKSMDMSRSISRPMSVRSGAPTVSRPMSVRSRTPSSLASRPLSSATLLAPYTVVDSKGYNPYAAPAPTPCGSGRGAPGSVKGEEGSKKGGGTVRRMLHAFSAVTARRQKA</sequence>
<feature type="compositionally biased region" description="Low complexity" evidence="1">
    <location>
        <begin position="472"/>
        <end position="484"/>
    </location>
</feature>
<comment type="caution">
    <text evidence="2">The sequence shown here is derived from an EMBL/GenBank/DDBJ whole genome shotgun (WGS) entry which is preliminary data.</text>
</comment>
<dbReference type="EMBL" id="JARKIB010000093">
    <property type="protein sequence ID" value="KAJ7742865.1"/>
    <property type="molecule type" value="Genomic_DNA"/>
</dbReference>
<evidence type="ECO:0000313" key="2">
    <source>
        <dbReference type="EMBL" id="KAJ7742865.1"/>
    </source>
</evidence>
<feature type="compositionally biased region" description="Polar residues" evidence="1">
    <location>
        <begin position="319"/>
        <end position="328"/>
    </location>
</feature>
<feature type="compositionally biased region" description="Low complexity" evidence="1">
    <location>
        <begin position="52"/>
        <end position="63"/>
    </location>
</feature>
<feature type="region of interest" description="Disordered" evidence="1">
    <location>
        <begin position="124"/>
        <end position="264"/>
    </location>
</feature>
<feature type="region of interest" description="Disordered" evidence="1">
    <location>
        <begin position="315"/>
        <end position="395"/>
    </location>
</feature>
<organism evidence="2 3">
    <name type="scientific">Mycena metata</name>
    <dbReference type="NCBI Taxonomy" id="1033252"/>
    <lineage>
        <taxon>Eukaryota</taxon>
        <taxon>Fungi</taxon>
        <taxon>Dikarya</taxon>
        <taxon>Basidiomycota</taxon>
        <taxon>Agaricomycotina</taxon>
        <taxon>Agaricomycetes</taxon>
        <taxon>Agaricomycetidae</taxon>
        <taxon>Agaricales</taxon>
        <taxon>Marasmiineae</taxon>
        <taxon>Mycenaceae</taxon>
        <taxon>Mycena</taxon>
    </lineage>
</organism>
<keyword evidence="3" id="KW-1185">Reference proteome</keyword>
<dbReference type="Proteomes" id="UP001215598">
    <property type="component" value="Unassembled WGS sequence"/>
</dbReference>
<evidence type="ECO:0000313" key="3">
    <source>
        <dbReference type="Proteomes" id="UP001215598"/>
    </source>
</evidence>
<evidence type="ECO:0000256" key="1">
    <source>
        <dbReference type="SAM" id="MobiDB-lite"/>
    </source>
</evidence>
<feature type="compositionally biased region" description="Polar residues" evidence="1">
    <location>
        <begin position="242"/>
        <end position="253"/>
    </location>
</feature>
<reference evidence="2" key="1">
    <citation type="submission" date="2023-03" db="EMBL/GenBank/DDBJ databases">
        <title>Massive genome expansion in bonnet fungi (Mycena s.s.) driven by repeated elements and novel gene families across ecological guilds.</title>
        <authorList>
            <consortium name="Lawrence Berkeley National Laboratory"/>
            <person name="Harder C.B."/>
            <person name="Miyauchi S."/>
            <person name="Viragh M."/>
            <person name="Kuo A."/>
            <person name="Thoen E."/>
            <person name="Andreopoulos B."/>
            <person name="Lu D."/>
            <person name="Skrede I."/>
            <person name="Drula E."/>
            <person name="Henrissat B."/>
            <person name="Morin E."/>
            <person name="Kohler A."/>
            <person name="Barry K."/>
            <person name="LaButti K."/>
            <person name="Morin E."/>
            <person name="Salamov A."/>
            <person name="Lipzen A."/>
            <person name="Mereny Z."/>
            <person name="Hegedus B."/>
            <person name="Baldrian P."/>
            <person name="Stursova M."/>
            <person name="Weitz H."/>
            <person name="Taylor A."/>
            <person name="Grigoriev I.V."/>
            <person name="Nagy L.G."/>
            <person name="Martin F."/>
            <person name="Kauserud H."/>
        </authorList>
    </citation>
    <scope>NUCLEOTIDE SEQUENCE</scope>
    <source>
        <strain evidence="2">CBHHK182m</strain>
    </source>
</reference>
<feature type="compositionally biased region" description="Low complexity" evidence="1">
    <location>
        <begin position="178"/>
        <end position="197"/>
    </location>
</feature>
<feature type="region of interest" description="Disordered" evidence="1">
    <location>
        <begin position="502"/>
        <end position="536"/>
    </location>
</feature>
<feature type="compositionally biased region" description="Low complexity" evidence="1">
    <location>
        <begin position="329"/>
        <end position="346"/>
    </location>
</feature>
<accession>A0AAD7N2G8</accession>
<feature type="compositionally biased region" description="Polar residues" evidence="1">
    <location>
        <begin position="347"/>
        <end position="356"/>
    </location>
</feature>
<feature type="region of interest" description="Disordered" evidence="1">
    <location>
        <begin position="416"/>
        <end position="484"/>
    </location>
</feature>
<name>A0AAD7N2G8_9AGAR</name>
<feature type="compositionally biased region" description="Basic and acidic residues" evidence="1">
    <location>
        <begin position="371"/>
        <end position="389"/>
    </location>
</feature>
<protein>
    <submittedName>
        <fullName evidence="2">Uncharacterized protein</fullName>
    </submittedName>
</protein>
<feature type="region of interest" description="Disordered" evidence="1">
    <location>
        <begin position="39"/>
        <end position="81"/>
    </location>
</feature>
<feature type="compositionally biased region" description="Pro residues" evidence="1">
    <location>
        <begin position="133"/>
        <end position="142"/>
    </location>
</feature>
<dbReference type="AlphaFoldDB" id="A0AAD7N2G8"/>